<evidence type="ECO:0000313" key="6">
    <source>
        <dbReference type="Proteomes" id="UP001152795"/>
    </source>
</evidence>
<organism evidence="5 6">
    <name type="scientific">Paramuricea clavata</name>
    <name type="common">Red gorgonian</name>
    <name type="synonym">Violescent sea-whip</name>
    <dbReference type="NCBI Taxonomy" id="317549"/>
    <lineage>
        <taxon>Eukaryota</taxon>
        <taxon>Metazoa</taxon>
        <taxon>Cnidaria</taxon>
        <taxon>Anthozoa</taxon>
        <taxon>Octocorallia</taxon>
        <taxon>Malacalcyonacea</taxon>
        <taxon>Plexauridae</taxon>
        <taxon>Paramuricea</taxon>
    </lineage>
</organism>
<dbReference type="InterPro" id="IPR036543">
    <property type="entry name" value="Guanylate-bd_C_sf"/>
</dbReference>
<dbReference type="Gene3D" id="3.40.50.300">
    <property type="entry name" value="P-loop containing nucleotide triphosphate hydrolases"/>
    <property type="match status" value="1"/>
</dbReference>
<dbReference type="SUPFAM" id="SSF48340">
    <property type="entry name" value="Interferon-induced guanylate-binding protein 1 (GBP1), C-terminal domain"/>
    <property type="match status" value="1"/>
</dbReference>
<dbReference type="Pfam" id="PF02263">
    <property type="entry name" value="GBP"/>
    <property type="match status" value="1"/>
</dbReference>
<accession>A0A7D9E342</accession>
<dbReference type="InterPro" id="IPR003191">
    <property type="entry name" value="Guanylate-bd/ATL_C"/>
</dbReference>
<dbReference type="GO" id="GO:0005525">
    <property type="term" value="F:GTP binding"/>
    <property type="evidence" value="ECO:0007669"/>
    <property type="project" value="UniProtKB-KW"/>
</dbReference>
<evidence type="ECO:0000256" key="2">
    <source>
        <dbReference type="ARBA" id="ARBA00022801"/>
    </source>
</evidence>
<dbReference type="Pfam" id="PF02841">
    <property type="entry name" value="GBP_C"/>
    <property type="match status" value="1"/>
</dbReference>
<protein>
    <submittedName>
        <fullName evidence="5">Guanylate-binding 6-like</fullName>
    </submittedName>
</protein>
<dbReference type="SUPFAM" id="SSF52540">
    <property type="entry name" value="P-loop containing nucleoside triphosphate hydrolases"/>
    <property type="match status" value="1"/>
</dbReference>
<dbReference type="OrthoDB" id="5958801at2759"/>
<evidence type="ECO:0000313" key="5">
    <source>
        <dbReference type="EMBL" id="CAB3998892.1"/>
    </source>
</evidence>
<name>A0A7D9E342_PARCT</name>
<evidence type="ECO:0000256" key="1">
    <source>
        <dbReference type="ARBA" id="ARBA00022741"/>
    </source>
</evidence>
<evidence type="ECO:0000256" key="4">
    <source>
        <dbReference type="PROSITE-ProRule" id="PRU01052"/>
    </source>
</evidence>
<proteinExistence type="inferred from homology"/>
<reference evidence="5" key="1">
    <citation type="submission" date="2020-04" db="EMBL/GenBank/DDBJ databases">
        <authorList>
            <person name="Alioto T."/>
            <person name="Alioto T."/>
            <person name="Gomez Garrido J."/>
        </authorList>
    </citation>
    <scope>NUCLEOTIDE SEQUENCE</scope>
    <source>
        <strain evidence="5">A484AB</strain>
    </source>
</reference>
<dbReference type="InterPro" id="IPR015894">
    <property type="entry name" value="Guanylate-bd_N"/>
</dbReference>
<keyword evidence="1" id="KW-0547">Nucleotide-binding</keyword>
<dbReference type="Proteomes" id="UP001152795">
    <property type="component" value="Unassembled WGS sequence"/>
</dbReference>
<sequence length="538" mass="60989">MEKSAPVKVISIHEIAPLQNRIINELRTIYGSEKIPNDIDIERDGDKFGMIQKLSSLLDKLKKISSGLASYERHNSLENAFTRFSIKRGTAHNDEEGDAITGPIPLCIPNNYQWDSKIGKLQLLDSVHRTGLAACNEGLEFLRSITGPVCVVCVVGPARTGKSYLLGQLQGSVFRLGHTMKAETMGIWIGKKAINHRLPTGEETTLVFLDSEGIGSIDGKDSTDATDNQIFTLSVLLSSLLIYNSKNVPNNSDLEKLHFVSKLSDSIRVRSNAENTREDVAKFKEYSPEFVWLIRDVTLETTDENNKPVDIKTYLEQKILKKERGISEAVQRRNEIRDSIRSFFKSINAFTLPVPSHEKEVLRNMGKPNNNKNLNGEFLVKLDILKTVIAEKYHSKKGINDSLLTGTQLADMLESYTHALNTKGYIPDWQSAWELTVKIAYKRAGEKAFVTYKTCLNPLTSTFPCEEENIMKKHENGMKEAIEIFRKETLMDSDVDNFGANLKEFTVYRDFLFFIPYYNHYNIKVMKTEIILICITRN</sequence>
<comment type="similarity">
    <text evidence="4">Belongs to the TRAFAC class dynamin-like GTPase superfamily. GB1/RHD3 GTPase family.</text>
</comment>
<dbReference type="PROSITE" id="PS51715">
    <property type="entry name" value="G_GB1_RHD3"/>
    <property type="match status" value="1"/>
</dbReference>
<dbReference type="GO" id="GO:0003924">
    <property type="term" value="F:GTPase activity"/>
    <property type="evidence" value="ECO:0007669"/>
    <property type="project" value="InterPro"/>
</dbReference>
<gene>
    <name evidence="5" type="ORF">PACLA_8A057886</name>
</gene>
<keyword evidence="2" id="KW-0378">Hydrolase</keyword>
<keyword evidence="6" id="KW-1185">Reference proteome</keyword>
<dbReference type="EMBL" id="CACRXK020003463">
    <property type="protein sequence ID" value="CAB3998892.1"/>
    <property type="molecule type" value="Genomic_DNA"/>
</dbReference>
<keyword evidence="3" id="KW-0342">GTP-binding</keyword>
<evidence type="ECO:0000256" key="3">
    <source>
        <dbReference type="ARBA" id="ARBA00023134"/>
    </source>
</evidence>
<dbReference type="Gene3D" id="1.20.1000.10">
    <property type="entry name" value="Guanylate-binding protein, C-terminal domain"/>
    <property type="match status" value="1"/>
</dbReference>
<dbReference type="PANTHER" id="PTHR10751">
    <property type="entry name" value="GUANYLATE BINDING PROTEIN"/>
    <property type="match status" value="1"/>
</dbReference>
<dbReference type="InterPro" id="IPR027417">
    <property type="entry name" value="P-loop_NTPase"/>
</dbReference>
<comment type="caution">
    <text evidence="5">The sequence shown here is derived from an EMBL/GenBank/DDBJ whole genome shotgun (WGS) entry which is preliminary data.</text>
</comment>
<dbReference type="AlphaFoldDB" id="A0A7D9E342"/>
<dbReference type="InterPro" id="IPR030386">
    <property type="entry name" value="G_GB1_RHD3_dom"/>
</dbReference>